<feature type="transmembrane region" description="Helical" evidence="7">
    <location>
        <begin position="152"/>
        <end position="174"/>
    </location>
</feature>
<dbReference type="RefSeq" id="XP_033575885.1">
    <property type="nucleotide sequence ID" value="XM_033715627.1"/>
</dbReference>
<evidence type="ECO:0000256" key="1">
    <source>
        <dbReference type="ARBA" id="ARBA00004141"/>
    </source>
</evidence>
<accession>A0A6A6YJE0</accession>
<evidence type="ECO:0000256" key="5">
    <source>
        <dbReference type="ARBA" id="ARBA00038359"/>
    </source>
</evidence>
<evidence type="ECO:0000256" key="7">
    <source>
        <dbReference type="SAM" id="Phobius"/>
    </source>
</evidence>
<dbReference type="EMBL" id="MU003702">
    <property type="protein sequence ID" value="KAF2808921.1"/>
    <property type="molecule type" value="Genomic_DNA"/>
</dbReference>
<dbReference type="PANTHER" id="PTHR33048">
    <property type="entry name" value="PTH11-LIKE INTEGRAL MEMBRANE PROTEIN (AFU_ORTHOLOGUE AFUA_5G11245)"/>
    <property type="match status" value="1"/>
</dbReference>
<dbReference type="InterPro" id="IPR049326">
    <property type="entry name" value="Rhodopsin_dom_fungi"/>
</dbReference>
<evidence type="ECO:0000259" key="8">
    <source>
        <dbReference type="Pfam" id="PF20684"/>
    </source>
</evidence>
<feature type="transmembrane region" description="Helical" evidence="7">
    <location>
        <begin position="45"/>
        <end position="65"/>
    </location>
</feature>
<dbReference type="Pfam" id="PF20684">
    <property type="entry name" value="Fung_rhodopsin"/>
    <property type="match status" value="1"/>
</dbReference>
<feature type="compositionally biased region" description="Basic and acidic residues" evidence="6">
    <location>
        <begin position="251"/>
        <end position="275"/>
    </location>
</feature>
<keyword evidence="2 7" id="KW-0812">Transmembrane</keyword>
<gene>
    <name evidence="9 11" type="ORF">BDZ99DRAFT_389335</name>
</gene>
<dbReference type="PANTHER" id="PTHR33048:SF129">
    <property type="entry name" value="INTEGRAL MEMBRANE PROTEIN-RELATED"/>
    <property type="match status" value="1"/>
</dbReference>
<comment type="similarity">
    <text evidence="5">Belongs to the SAT4 family.</text>
</comment>
<name>A0A6A6YJE0_9PEZI</name>
<proteinExistence type="inferred from homology"/>
<evidence type="ECO:0000256" key="3">
    <source>
        <dbReference type="ARBA" id="ARBA00022989"/>
    </source>
</evidence>
<reference evidence="11" key="2">
    <citation type="submission" date="2020-04" db="EMBL/GenBank/DDBJ databases">
        <authorList>
            <consortium name="NCBI Genome Project"/>
        </authorList>
    </citation>
    <scope>NUCLEOTIDE SEQUENCE</scope>
    <source>
        <strain evidence="11">CBS 304.34</strain>
    </source>
</reference>
<dbReference type="InterPro" id="IPR052337">
    <property type="entry name" value="SAT4-like"/>
</dbReference>
<comment type="subcellular location">
    <subcellularLocation>
        <location evidence="1">Membrane</location>
        <topology evidence="1">Multi-pass membrane protein</topology>
    </subcellularLocation>
</comment>
<keyword evidence="4 7" id="KW-0472">Membrane</keyword>
<keyword evidence="3 7" id="KW-1133">Transmembrane helix</keyword>
<dbReference type="AlphaFoldDB" id="A0A6A6YJE0"/>
<sequence length="338" mass="37041">IRVQLCAIPVSLLGCAATGFGLGFKSANFKPGWGETYAKVCNIALIPMSMSLTKISLCLTYLRLFPSRSNKIFCWTAIVYCVAWAIASIFVLIFACIPVAAVWDISIVDKKCIDFRAALLSFAALNSLSDFLVFLWPTRSLWNIQLPLKQRVALILVFAVGLIVCVAGICRMWYFLVYLNSPNPYWEASVLWCLSSTEVDLGIICGCLPGTKPFFSRFFPSFLRSSQRSASGPTGRTHFSQSFPFQSLPGKDSKGSRVHTSRVDRNSKRGGDKAHFAWASGPGIDAEEDEGRLVVQKDGIQVSEEVTVDHGPRTLSKDGDAGSGEWIISDPSSKSSLP</sequence>
<evidence type="ECO:0000256" key="4">
    <source>
        <dbReference type="ARBA" id="ARBA00023136"/>
    </source>
</evidence>
<keyword evidence="10" id="KW-1185">Reference proteome</keyword>
<organism evidence="9">
    <name type="scientific">Mytilinidion resinicola</name>
    <dbReference type="NCBI Taxonomy" id="574789"/>
    <lineage>
        <taxon>Eukaryota</taxon>
        <taxon>Fungi</taxon>
        <taxon>Dikarya</taxon>
        <taxon>Ascomycota</taxon>
        <taxon>Pezizomycotina</taxon>
        <taxon>Dothideomycetes</taxon>
        <taxon>Pleosporomycetidae</taxon>
        <taxon>Mytilinidiales</taxon>
        <taxon>Mytilinidiaceae</taxon>
        <taxon>Mytilinidion</taxon>
    </lineage>
</organism>
<feature type="domain" description="Rhodopsin" evidence="8">
    <location>
        <begin position="16"/>
        <end position="217"/>
    </location>
</feature>
<feature type="compositionally biased region" description="Polar residues" evidence="6">
    <location>
        <begin position="230"/>
        <end position="245"/>
    </location>
</feature>
<dbReference type="GeneID" id="54456520"/>
<evidence type="ECO:0000313" key="10">
    <source>
        <dbReference type="Proteomes" id="UP000504636"/>
    </source>
</evidence>
<feature type="transmembrane region" description="Helical" evidence="7">
    <location>
        <begin position="77"/>
        <end position="103"/>
    </location>
</feature>
<reference evidence="9 11" key="1">
    <citation type="journal article" date="2020" name="Stud. Mycol.">
        <title>101 Dothideomycetes genomes: a test case for predicting lifestyles and emergence of pathogens.</title>
        <authorList>
            <person name="Haridas S."/>
            <person name="Albert R."/>
            <person name="Binder M."/>
            <person name="Bloem J."/>
            <person name="Labutti K."/>
            <person name="Salamov A."/>
            <person name="Andreopoulos B."/>
            <person name="Baker S."/>
            <person name="Barry K."/>
            <person name="Bills G."/>
            <person name="Bluhm B."/>
            <person name="Cannon C."/>
            <person name="Castanera R."/>
            <person name="Culley D."/>
            <person name="Daum C."/>
            <person name="Ezra D."/>
            <person name="Gonzalez J."/>
            <person name="Henrissat B."/>
            <person name="Kuo A."/>
            <person name="Liang C."/>
            <person name="Lipzen A."/>
            <person name="Lutzoni F."/>
            <person name="Magnuson J."/>
            <person name="Mondo S."/>
            <person name="Nolan M."/>
            <person name="Ohm R."/>
            <person name="Pangilinan J."/>
            <person name="Park H.-J."/>
            <person name="Ramirez L."/>
            <person name="Alfaro M."/>
            <person name="Sun H."/>
            <person name="Tritt A."/>
            <person name="Yoshinaga Y."/>
            <person name="Zwiers L.-H."/>
            <person name="Turgeon B."/>
            <person name="Goodwin S."/>
            <person name="Spatafora J."/>
            <person name="Crous P."/>
            <person name="Grigoriev I."/>
        </authorList>
    </citation>
    <scope>NUCLEOTIDE SEQUENCE</scope>
    <source>
        <strain evidence="9 11">CBS 304.34</strain>
    </source>
</reference>
<feature type="non-terminal residue" evidence="9">
    <location>
        <position position="1"/>
    </location>
</feature>
<reference evidence="11" key="3">
    <citation type="submission" date="2025-04" db="UniProtKB">
        <authorList>
            <consortium name="RefSeq"/>
        </authorList>
    </citation>
    <scope>IDENTIFICATION</scope>
    <source>
        <strain evidence="11">CBS 304.34</strain>
    </source>
</reference>
<evidence type="ECO:0000313" key="9">
    <source>
        <dbReference type="EMBL" id="KAF2808921.1"/>
    </source>
</evidence>
<evidence type="ECO:0000313" key="11">
    <source>
        <dbReference type="RefSeq" id="XP_033575885.1"/>
    </source>
</evidence>
<dbReference type="Proteomes" id="UP000504636">
    <property type="component" value="Unplaced"/>
</dbReference>
<dbReference type="OrthoDB" id="5401779at2759"/>
<evidence type="ECO:0000256" key="6">
    <source>
        <dbReference type="SAM" id="MobiDB-lite"/>
    </source>
</evidence>
<protein>
    <recommendedName>
        <fullName evidence="8">Rhodopsin domain-containing protein</fullName>
    </recommendedName>
</protein>
<feature type="compositionally biased region" description="Basic and acidic residues" evidence="6">
    <location>
        <begin position="307"/>
        <end position="320"/>
    </location>
</feature>
<feature type="region of interest" description="Disordered" evidence="6">
    <location>
        <begin position="229"/>
        <end position="338"/>
    </location>
</feature>
<dbReference type="GO" id="GO:0016020">
    <property type="term" value="C:membrane"/>
    <property type="evidence" value="ECO:0007669"/>
    <property type="project" value="UniProtKB-SubCell"/>
</dbReference>
<evidence type="ECO:0000256" key="2">
    <source>
        <dbReference type="ARBA" id="ARBA00022692"/>
    </source>
</evidence>
<feature type="transmembrane region" description="Helical" evidence="7">
    <location>
        <begin position="115"/>
        <end position="136"/>
    </location>
</feature>